<evidence type="ECO:0000256" key="6">
    <source>
        <dbReference type="ARBA" id="ARBA00023304"/>
    </source>
</evidence>
<dbReference type="PROSITE" id="PS50991">
    <property type="entry name" value="PYR_CT"/>
    <property type="match status" value="1"/>
</dbReference>
<evidence type="ECO:0000256" key="4">
    <source>
        <dbReference type="ARBA" id="ARBA00022624"/>
    </source>
</evidence>
<organism evidence="12">
    <name type="scientific">uncultured Solirubrobacterales bacterium</name>
    <dbReference type="NCBI Taxonomy" id="768556"/>
    <lineage>
        <taxon>Bacteria</taxon>
        <taxon>Bacillati</taxon>
        <taxon>Actinomycetota</taxon>
        <taxon>Thermoleophilia</taxon>
        <taxon>Solirubrobacterales</taxon>
        <taxon>environmental samples</taxon>
    </lineage>
</organism>
<dbReference type="SUPFAM" id="SSF110921">
    <property type="entry name" value="2-isopropylmalate synthase LeuA, allosteric (dimerisation) domain"/>
    <property type="match status" value="1"/>
</dbReference>
<gene>
    <name evidence="12" type="ORF">AVDCRST_MAG45-1462</name>
</gene>
<evidence type="ECO:0000256" key="7">
    <source>
        <dbReference type="ARBA" id="ARBA00048263"/>
    </source>
</evidence>
<keyword evidence="4" id="KW-0412">Isoleucine biosynthesis</keyword>
<dbReference type="UniPathway" id="UPA00047">
    <property type="reaction ID" value="UER00066"/>
</dbReference>
<dbReference type="GO" id="GO:0009098">
    <property type="term" value="P:L-leucine biosynthetic process"/>
    <property type="evidence" value="ECO:0007669"/>
    <property type="project" value="InterPro"/>
</dbReference>
<dbReference type="InterPro" id="IPR054691">
    <property type="entry name" value="LeuA/HCS_post-cat"/>
</dbReference>
<dbReference type="InterPro" id="IPR005675">
    <property type="entry name" value="Citramal_synthase"/>
</dbReference>
<name>A0A6J4SRX4_9ACTN</name>
<dbReference type="GO" id="GO:0043714">
    <property type="term" value="F:(R)-citramalate synthase activity"/>
    <property type="evidence" value="ECO:0007669"/>
    <property type="project" value="UniProtKB-UniRule"/>
</dbReference>
<evidence type="ECO:0000256" key="1">
    <source>
        <dbReference type="ARBA" id="ARBA00004743"/>
    </source>
</evidence>
<comment type="pathway">
    <text evidence="1">Amino-acid biosynthesis; L-isoleucine biosynthesis; 2-oxobutanoate from pyruvate: step 1/3.</text>
</comment>
<dbReference type="AlphaFoldDB" id="A0A6J4SRX4"/>
<comment type="similarity">
    <text evidence="2 9">Belongs to the alpha-IPM synthase/homocitrate synthase family.</text>
</comment>
<dbReference type="Gene3D" id="3.30.160.270">
    <property type="match status" value="1"/>
</dbReference>
<dbReference type="CDD" id="cd07941">
    <property type="entry name" value="DRE_TIM_LeuA3"/>
    <property type="match status" value="1"/>
</dbReference>
<comment type="catalytic activity">
    <reaction evidence="7">
        <text>pyruvate + acetyl-CoA + H2O = (3R)-citramalate + CoA + H(+)</text>
        <dbReference type="Rhea" id="RHEA:19045"/>
        <dbReference type="ChEBI" id="CHEBI:15361"/>
        <dbReference type="ChEBI" id="CHEBI:15377"/>
        <dbReference type="ChEBI" id="CHEBI:15378"/>
        <dbReference type="ChEBI" id="CHEBI:30934"/>
        <dbReference type="ChEBI" id="CHEBI:57287"/>
        <dbReference type="ChEBI" id="CHEBI:57288"/>
        <dbReference type="EC" id="2.3.3.21"/>
    </reaction>
</comment>
<keyword evidence="12" id="KW-0012">Acyltransferase</keyword>
<dbReference type="PANTHER" id="PTHR43538:SF1">
    <property type="entry name" value="(R)-CITRAMALATE SYNTHASE"/>
    <property type="match status" value="1"/>
</dbReference>
<dbReference type="InterPro" id="IPR000891">
    <property type="entry name" value="PYR_CT"/>
</dbReference>
<dbReference type="Gene3D" id="1.10.238.260">
    <property type="match status" value="1"/>
</dbReference>
<feature type="compositionally biased region" description="Gly residues" evidence="10">
    <location>
        <begin position="542"/>
        <end position="552"/>
    </location>
</feature>
<dbReference type="Pfam" id="PF22617">
    <property type="entry name" value="HCS_D2"/>
    <property type="match status" value="1"/>
</dbReference>
<evidence type="ECO:0000256" key="5">
    <source>
        <dbReference type="ARBA" id="ARBA00022679"/>
    </source>
</evidence>
<accession>A0A6J4SRX4</accession>
<proteinExistence type="inferred from homology"/>
<keyword evidence="3" id="KW-0028">Amino-acid biosynthesis</keyword>
<dbReference type="SUPFAM" id="SSF51569">
    <property type="entry name" value="Aldolase"/>
    <property type="match status" value="1"/>
</dbReference>
<dbReference type="GO" id="GO:0009097">
    <property type="term" value="P:isoleucine biosynthetic process"/>
    <property type="evidence" value="ECO:0007669"/>
    <property type="project" value="UniProtKB-UniRule"/>
</dbReference>
<feature type="region of interest" description="Disordered" evidence="10">
    <location>
        <begin position="528"/>
        <end position="552"/>
    </location>
</feature>
<dbReference type="PROSITE" id="PS00815">
    <property type="entry name" value="AIPM_HOMOCIT_SYNTH_1"/>
    <property type="match status" value="1"/>
</dbReference>
<dbReference type="GO" id="GO:0003852">
    <property type="term" value="F:2-isopropylmalate synthase activity"/>
    <property type="evidence" value="ECO:0007669"/>
    <property type="project" value="InterPro"/>
</dbReference>
<dbReference type="EMBL" id="CADCVU010000122">
    <property type="protein sequence ID" value="CAA9503644.1"/>
    <property type="molecule type" value="Genomic_DNA"/>
</dbReference>
<dbReference type="InterPro" id="IPR036230">
    <property type="entry name" value="LeuA_allosteric_dom_sf"/>
</dbReference>
<dbReference type="Pfam" id="PF00682">
    <property type="entry name" value="HMGL-like"/>
    <property type="match status" value="1"/>
</dbReference>
<evidence type="ECO:0000313" key="12">
    <source>
        <dbReference type="EMBL" id="CAA9503644.1"/>
    </source>
</evidence>
<dbReference type="InterPro" id="IPR002034">
    <property type="entry name" value="AIPM/Hcit_synth_CS"/>
</dbReference>
<evidence type="ECO:0000256" key="3">
    <source>
        <dbReference type="ARBA" id="ARBA00022605"/>
    </source>
</evidence>
<feature type="domain" description="Pyruvate carboxyltransferase" evidence="11">
    <location>
        <begin position="5"/>
        <end position="269"/>
    </location>
</feature>
<dbReference type="Gene3D" id="3.20.20.70">
    <property type="entry name" value="Aldolase class I"/>
    <property type="match status" value="1"/>
</dbReference>
<evidence type="ECO:0000256" key="9">
    <source>
        <dbReference type="RuleBase" id="RU003523"/>
    </source>
</evidence>
<protein>
    <recommendedName>
        <fullName evidence="8">Citramalate synthase</fullName>
        <ecNumber evidence="8">2.3.3.21</ecNumber>
    </recommendedName>
</protein>
<dbReference type="PROSITE" id="PS00816">
    <property type="entry name" value="AIPM_HOMOCIT_SYNTH_2"/>
    <property type="match status" value="1"/>
</dbReference>
<dbReference type="InterPro" id="IPR013785">
    <property type="entry name" value="Aldolase_TIM"/>
</dbReference>
<dbReference type="Pfam" id="PF08502">
    <property type="entry name" value="LeuA_dimer"/>
    <property type="match status" value="1"/>
</dbReference>
<reference evidence="12" key="1">
    <citation type="submission" date="2020-02" db="EMBL/GenBank/DDBJ databases">
        <authorList>
            <person name="Meier V. D."/>
        </authorList>
    </citation>
    <scope>NUCLEOTIDE SEQUENCE</scope>
    <source>
        <strain evidence="12">AVDCRST_MAG45</strain>
    </source>
</reference>
<evidence type="ECO:0000256" key="10">
    <source>
        <dbReference type="SAM" id="MobiDB-lite"/>
    </source>
</evidence>
<sequence length="552" mass="59048">MVPQVKLYDTTLRDGMQGEGMSLSADEKLRVAHALDGLGVHLIEAGFPSSNPKEDALYRLLAGERFENAEIAAFGMTRRREVRAEDDPALRLLADCFAPVCTLVGKTWRLHLEKVTRVEPEENLRMIAESVAFLHARGKRVIYDAEHFFDGFRDDPDYAMRCLRAAAEAGAENLTLCDTNGSSLPGEVADATAAVAAAFGAAVPLGIHTHDDAGVGVANALAAVQAGAELVQGTINGYGERCGNANLVTVLPALELKLGLRCVEPEQLARLTETAHLVDEICNVAPNPDQPYVGRNAFAHKGGMHVAGVVRDARTFEHVEPAAVGNDRALLVSELSGKGTIQAHAEQSGLELDDAAAARVVDRVKALESTGYQFEAADGSFDLLIRRETGDYAPLFTLESFRVIVEKRESGRVETEATIKIWVDGERHVRTAEGDGPVNALDRALRAAIVETYPHLRDLELVNFKVRILDEAKGTGAVTRVLLDMSDGVETWGAIGVSENVIEASWEALVDSLEAGMLPGREERALARGREAGSSEVVPAGVAGGAAPGPEA</sequence>
<dbReference type="NCBIfam" id="TIGR00977">
    <property type="entry name" value="citramal_synth"/>
    <property type="match status" value="1"/>
</dbReference>
<evidence type="ECO:0000259" key="11">
    <source>
        <dbReference type="PROSITE" id="PS50991"/>
    </source>
</evidence>
<dbReference type="PANTHER" id="PTHR43538">
    <property type="entry name" value="ALPHA-IPM SYNTHASE/HOMOCITRATE SYNTHASE"/>
    <property type="match status" value="1"/>
</dbReference>
<evidence type="ECO:0000256" key="2">
    <source>
        <dbReference type="ARBA" id="ARBA00006154"/>
    </source>
</evidence>
<dbReference type="SMART" id="SM00917">
    <property type="entry name" value="LeuA_dimer"/>
    <property type="match status" value="1"/>
</dbReference>
<keyword evidence="5 9" id="KW-0808">Transferase</keyword>
<dbReference type="InterPro" id="IPR013709">
    <property type="entry name" value="2-isopropylmalate_synth_dimer"/>
</dbReference>
<dbReference type="EC" id="2.3.3.21" evidence="8"/>
<evidence type="ECO:0000256" key="8">
    <source>
        <dbReference type="NCBIfam" id="TIGR00977"/>
    </source>
</evidence>
<keyword evidence="6" id="KW-0100">Branched-chain amino acid biosynthesis</keyword>